<keyword evidence="8" id="KW-0625">Polysaccharide transport</keyword>
<dbReference type="InterPro" id="IPR003715">
    <property type="entry name" value="Poly_export_N"/>
</dbReference>
<comment type="similarity">
    <text evidence="2">Belongs to the BexD/CtrA/VexA family.</text>
</comment>
<keyword evidence="6 15" id="KW-0812">Transmembrane</keyword>
<dbReference type="Pfam" id="PF02563">
    <property type="entry name" value="Poly_export"/>
    <property type="match status" value="1"/>
</dbReference>
<dbReference type="InterPro" id="IPR049712">
    <property type="entry name" value="Poly_export"/>
</dbReference>
<dbReference type="GO" id="GO:0009279">
    <property type="term" value="C:cell outer membrane"/>
    <property type="evidence" value="ECO:0007669"/>
    <property type="project" value="UniProtKB-SubCell"/>
</dbReference>
<evidence type="ECO:0000313" key="18">
    <source>
        <dbReference type="EMBL" id="MCJ8352830.1"/>
    </source>
</evidence>
<sequence length="423" mass="45559">MTAPRSEGKKYCLIPQYKKPQNIGLLGLYATVCVLLAGCSVIPIDGPMVSDVQKTSQNKTGFRFVLEPVDQHVLTVLDSCKSEDNFELLRDDRPKSLTLGPGDGLQLSIYQVDAAGAFTQNQMSSVAVQGGGQGAAPLPKAYMSGLTIGEDGYISVPYAGRIHIAGLTIDSAQQLIENRLRNMLTDPQVSLNVVANASNLVTVTGAVKVPGRYPLSSAGETLVDILATAGGSLSQQSDTWLEVTRRGQLISVPLQKLLRMPTANIHVDKGDLINVVVKARTYQVFGAAKQPSEYPVRDDDDGETVAKGLAHAGGLIDSQADSRGVFLFRYERPKIVEEFKQPLQVIQAEAQPLVDPVTGRVPVVYAFDMSKPKGYFMAMHFQMQSGDVLFISNARLVEWLKVINLLGTFTQAGSRGASMGGGF</sequence>
<proteinExistence type="inferred from homology"/>
<evidence type="ECO:0000256" key="10">
    <source>
        <dbReference type="ARBA" id="ARBA00023114"/>
    </source>
</evidence>
<comment type="caution">
    <text evidence="18">The sequence shown here is derived from an EMBL/GenBank/DDBJ whole genome shotgun (WGS) entry which is preliminary data.</text>
</comment>
<evidence type="ECO:0000256" key="13">
    <source>
        <dbReference type="ARBA" id="ARBA00023237"/>
    </source>
</evidence>
<dbReference type="InterPro" id="IPR054765">
    <property type="entry name" value="SLBB_dom"/>
</dbReference>
<dbReference type="EMBL" id="JAIBCX010000004">
    <property type="protein sequence ID" value="MCJ8352830.1"/>
    <property type="molecule type" value="Genomic_DNA"/>
</dbReference>
<evidence type="ECO:0000256" key="9">
    <source>
        <dbReference type="ARBA" id="ARBA00023065"/>
    </source>
</evidence>
<evidence type="ECO:0000256" key="4">
    <source>
        <dbReference type="ARBA" id="ARBA00022452"/>
    </source>
</evidence>
<evidence type="ECO:0000256" key="6">
    <source>
        <dbReference type="ARBA" id="ARBA00022692"/>
    </source>
</evidence>
<reference evidence="18" key="1">
    <citation type="journal article" date="2021" name="Polymers (Basel)">
        <title>Highly Stretchable Bacterial Cellulose Produced by Komagataeibacter hansenii SI1.</title>
        <authorList>
            <person name="Cielecka I."/>
            <person name="Ryngajllo M."/>
            <person name="Maniukiewicz W."/>
            <person name="Bielecki S."/>
        </authorList>
    </citation>
    <scope>NUCLEOTIDE SEQUENCE</scope>
    <source>
        <strain evidence="18">SI1</strain>
    </source>
</reference>
<dbReference type="GO" id="GO:0015159">
    <property type="term" value="F:polysaccharide transmembrane transporter activity"/>
    <property type="evidence" value="ECO:0007669"/>
    <property type="project" value="InterPro"/>
</dbReference>
<evidence type="ECO:0000256" key="14">
    <source>
        <dbReference type="ARBA" id="ARBA00023288"/>
    </source>
</evidence>
<reference evidence="18" key="2">
    <citation type="submission" date="2022-03" db="EMBL/GenBank/DDBJ databases">
        <authorList>
            <person name="Ryngajllo M."/>
            <person name="Jacek P."/>
            <person name="Kubiak K."/>
        </authorList>
    </citation>
    <scope>NUCLEOTIDE SEQUENCE</scope>
    <source>
        <strain evidence="18">SI1</strain>
    </source>
</reference>
<feature type="domain" description="SLBB" evidence="17">
    <location>
        <begin position="200"/>
        <end position="275"/>
    </location>
</feature>
<keyword evidence="12" id="KW-0564">Palmitate</keyword>
<gene>
    <name evidence="18" type="ORF">K1W68_02270</name>
</gene>
<dbReference type="RefSeq" id="WP_247066123.1">
    <property type="nucleotide sequence ID" value="NZ_CP094849.1"/>
</dbReference>
<evidence type="ECO:0000256" key="7">
    <source>
        <dbReference type="ARBA" id="ARBA00022729"/>
    </source>
</evidence>
<keyword evidence="7" id="KW-0732">Signal</keyword>
<dbReference type="PANTHER" id="PTHR33619">
    <property type="entry name" value="POLYSACCHARIDE EXPORT PROTEIN GFCE-RELATED"/>
    <property type="match status" value="1"/>
</dbReference>
<feature type="domain" description="Polysaccharide export protein N-terminal" evidence="16">
    <location>
        <begin position="94"/>
        <end position="193"/>
    </location>
</feature>
<dbReference type="GO" id="GO:0046930">
    <property type="term" value="C:pore complex"/>
    <property type="evidence" value="ECO:0007669"/>
    <property type="project" value="UniProtKB-KW"/>
</dbReference>
<keyword evidence="11 15" id="KW-0472">Membrane</keyword>
<evidence type="ECO:0000256" key="11">
    <source>
        <dbReference type="ARBA" id="ARBA00023136"/>
    </source>
</evidence>
<keyword evidence="9" id="KW-0406">Ion transport</keyword>
<dbReference type="GO" id="GO:0015288">
    <property type="term" value="F:porin activity"/>
    <property type="evidence" value="ECO:0007669"/>
    <property type="project" value="UniProtKB-KW"/>
</dbReference>
<keyword evidence="15" id="KW-1133">Transmembrane helix</keyword>
<accession>A0AAW5ENE8</accession>
<dbReference type="Pfam" id="PF22461">
    <property type="entry name" value="SLBB_2"/>
    <property type="match status" value="1"/>
</dbReference>
<keyword evidence="10" id="KW-0626">Porin</keyword>
<dbReference type="Gene3D" id="3.10.560.10">
    <property type="entry name" value="Outer membrane lipoprotein wza domain like"/>
    <property type="match status" value="2"/>
</dbReference>
<dbReference type="GO" id="GO:0006811">
    <property type="term" value="P:monoatomic ion transport"/>
    <property type="evidence" value="ECO:0007669"/>
    <property type="project" value="UniProtKB-KW"/>
</dbReference>
<dbReference type="AlphaFoldDB" id="A0AAW5ENE8"/>
<keyword evidence="5" id="KW-0762">Sugar transport</keyword>
<evidence type="ECO:0000256" key="12">
    <source>
        <dbReference type="ARBA" id="ARBA00023139"/>
    </source>
</evidence>
<evidence type="ECO:0000313" key="19">
    <source>
        <dbReference type="Proteomes" id="UP001202887"/>
    </source>
</evidence>
<comment type="subcellular location">
    <subcellularLocation>
        <location evidence="1">Cell outer membrane</location>
        <topology evidence="1">Multi-pass membrane protein</topology>
    </subcellularLocation>
</comment>
<protein>
    <submittedName>
        <fullName evidence="18">Polysaccharide export protein</fullName>
    </submittedName>
</protein>
<evidence type="ECO:0000256" key="1">
    <source>
        <dbReference type="ARBA" id="ARBA00004571"/>
    </source>
</evidence>
<keyword evidence="13" id="KW-0998">Cell outer membrane</keyword>
<evidence type="ECO:0000256" key="15">
    <source>
        <dbReference type="SAM" id="Phobius"/>
    </source>
</evidence>
<evidence type="ECO:0000256" key="3">
    <source>
        <dbReference type="ARBA" id="ARBA00022448"/>
    </source>
</evidence>
<name>A0AAW5ENE8_NOVHA</name>
<evidence type="ECO:0000256" key="8">
    <source>
        <dbReference type="ARBA" id="ARBA00023047"/>
    </source>
</evidence>
<organism evidence="18 19">
    <name type="scientific">Novacetimonas hansenii</name>
    <name type="common">Komagataeibacter hansenii</name>
    <dbReference type="NCBI Taxonomy" id="436"/>
    <lineage>
        <taxon>Bacteria</taxon>
        <taxon>Pseudomonadati</taxon>
        <taxon>Pseudomonadota</taxon>
        <taxon>Alphaproteobacteria</taxon>
        <taxon>Acetobacterales</taxon>
        <taxon>Acetobacteraceae</taxon>
        <taxon>Novacetimonas</taxon>
    </lineage>
</organism>
<keyword evidence="14" id="KW-0449">Lipoprotein</keyword>
<evidence type="ECO:0000259" key="17">
    <source>
        <dbReference type="Pfam" id="PF22461"/>
    </source>
</evidence>
<evidence type="ECO:0000259" key="16">
    <source>
        <dbReference type="Pfam" id="PF02563"/>
    </source>
</evidence>
<dbReference type="Gene3D" id="3.30.1950.10">
    <property type="entry name" value="wza like domain"/>
    <property type="match status" value="1"/>
</dbReference>
<evidence type="ECO:0000256" key="5">
    <source>
        <dbReference type="ARBA" id="ARBA00022597"/>
    </source>
</evidence>
<keyword evidence="3" id="KW-0813">Transport</keyword>
<dbReference type="Proteomes" id="UP001202887">
    <property type="component" value="Unassembled WGS sequence"/>
</dbReference>
<dbReference type="PANTHER" id="PTHR33619:SF3">
    <property type="entry name" value="POLYSACCHARIDE EXPORT PROTEIN GFCE-RELATED"/>
    <property type="match status" value="1"/>
</dbReference>
<evidence type="ECO:0000256" key="2">
    <source>
        <dbReference type="ARBA" id="ARBA00009450"/>
    </source>
</evidence>
<feature type="transmembrane region" description="Helical" evidence="15">
    <location>
        <begin position="23"/>
        <end position="44"/>
    </location>
</feature>
<keyword evidence="4" id="KW-1134">Transmembrane beta strand</keyword>